<name>A0A1F5NQ92_9BACT</name>
<dbReference type="Pfam" id="PF00294">
    <property type="entry name" value="PfkB"/>
    <property type="match status" value="1"/>
</dbReference>
<feature type="region of interest" description="Disordered" evidence="3">
    <location>
        <begin position="206"/>
        <end position="226"/>
    </location>
</feature>
<dbReference type="InterPro" id="IPR029056">
    <property type="entry name" value="Ribokinase-like"/>
</dbReference>
<dbReference type="Proteomes" id="UP000176864">
    <property type="component" value="Unassembled WGS sequence"/>
</dbReference>
<dbReference type="Gene3D" id="3.40.1190.20">
    <property type="match status" value="1"/>
</dbReference>
<comment type="caution">
    <text evidence="5">The sequence shown here is derived from an EMBL/GenBank/DDBJ whole genome shotgun (WGS) entry which is preliminary data.</text>
</comment>
<evidence type="ECO:0000313" key="5">
    <source>
        <dbReference type="EMBL" id="OGE79520.1"/>
    </source>
</evidence>
<dbReference type="InterPro" id="IPR011611">
    <property type="entry name" value="PfkB_dom"/>
</dbReference>
<keyword evidence="2" id="KW-0418">Kinase</keyword>
<gene>
    <name evidence="5" type="ORF">A2751_00280</name>
</gene>
<organism evidence="5 6">
    <name type="scientific">Candidatus Doudnabacteria bacterium RIFCSPHIGHO2_01_FULL_46_14</name>
    <dbReference type="NCBI Taxonomy" id="1817824"/>
    <lineage>
        <taxon>Bacteria</taxon>
        <taxon>Candidatus Doudnaibacteriota</taxon>
    </lineage>
</organism>
<dbReference type="GO" id="GO:0016301">
    <property type="term" value="F:kinase activity"/>
    <property type="evidence" value="ECO:0007669"/>
    <property type="project" value="UniProtKB-KW"/>
</dbReference>
<sequence length="335" mass="36293">MRIWVSGSLAYDIILDYQGKFADHIRPEKLHVISLSFLVRSVNKTIGGTAGNIAYSLAMLGMKPCLLAAVGEDGKEMLGRYGKLGISVKNIRISRLPTAAAYIMTDSMDNQITGFHPGAMNEKIKLPKLKKNDWAIIAAENPRNMAALARHYQKNQIRYIFDPGQAITSLSKSQMRQCVSGAAIVIGNDYEIDNIFGKIKSPLPSPPPPDFAKATTGTRGEGNKNEFLPLEGGGKVGVVIIRTLGPKGSEIVCPNGKKIKIGVAQVKKSVDPTGAGDAYRAGLICGIMRGFDLKIAAQLGATSAAFAVEHYGTQNHHFNYGILVKRHNKNFESRI</sequence>
<evidence type="ECO:0000256" key="2">
    <source>
        <dbReference type="ARBA" id="ARBA00022777"/>
    </source>
</evidence>
<evidence type="ECO:0000259" key="4">
    <source>
        <dbReference type="Pfam" id="PF00294"/>
    </source>
</evidence>
<dbReference type="PROSITE" id="PS00584">
    <property type="entry name" value="PFKB_KINASES_2"/>
    <property type="match status" value="1"/>
</dbReference>
<evidence type="ECO:0000256" key="1">
    <source>
        <dbReference type="ARBA" id="ARBA00022679"/>
    </source>
</evidence>
<evidence type="ECO:0000256" key="3">
    <source>
        <dbReference type="SAM" id="MobiDB-lite"/>
    </source>
</evidence>
<feature type="domain" description="Carbohydrate kinase PfkB" evidence="4">
    <location>
        <begin position="32"/>
        <end position="315"/>
    </location>
</feature>
<protein>
    <recommendedName>
        <fullName evidence="4">Carbohydrate kinase PfkB domain-containing protein</fullName>
    </recommendedName>
</protein>
<dbReference type="AlphaFoldDB" id="A0A1F5NQ92"/>
<evidence type="ECO:0000313" key="6">
    <source>
        <dbReference type="Proteomes" id="UP000176864"/>
    </source>
</evidence>
<dbReference type="PANTHER" id="PTHR10584">
    <property type="entry name" value="SUGAR KINASE"/>
    <property type="match status" value="1"/>
</dbReference>
<dbReference type="EMBL" id="MFEK01000001">
    <property type="protein sequence ID" value="OGE79520.1"/>
    <property type="molecule type" value="Genomic_DNA"/>
</dbReference>
<accession>A0A1F5NQ92</accession>
<reference evidence="5 6" key="1">
    <citation type="journal article" date="2016" name="Nat. Commun.">
        <title>Thousands of microbial genomes shed light on interconnected biogeochemical processes in an aquifer system.</title>
        <authorList>
            <person name="Anantharaman K."/>
            <person name="Brown C.T."/>
            <person name="Hug L.A."/>
            <person name="Sharon I."/>
            <person name="Castelle C.J."/>
            <person name="Probst A.J."/>
            <person name="Thomas B.C."/>
            <person name="Singh A."/>
            <person name="Wilkins M.J."/>
            <person name="Karaoz U."/>
            <person name="Brodie E.L."/>
            <person name="Williams K.H."/>
            <person name="Hubbard S.S."/>
            <person name="Banfield J.F."/>
        </authorList>
    </citation>
    <scope>NUCLEOTIDE SEQUENCE [LARGE SCALE GENOMIC DNA]</scope>
</reference>
<proteinExistence type="predicted"/>
<dbReference type="CDD" id="cd01942">
    <property type="entry name" value="ribokinase_group_A"/>
    <property type="match status" value="1"/>
</dbReference>
<dbReference type="SUPFAM" id="SSF53613">
    <property type="entry name" value="Ribokinase-like"/>
    <property type="match status" value="1"/>
</dbReference>
<dbReference type="STRING" id="1817824.A2751_00280"/>
<dbReference type="PANTHER" id="PTHR10584:SF166">
    <property type="entry name" value="RIBOKINASE"/>
    <property type="match status" value="1"/>
</dbReference>
<keyword evidence="1" id="KW-0808">Transferase</keyword>
<dbReference type="InterPro" id="IPR002173">
    <property type="entry name" value="Carboh/pur_kinase_PfkB_CS"/>
</dbReference>
<dbReference type="PROSITE" id="PS00583">
    <property type="entry name" value="PFKB_KINASES_1"/>
    <property type="match status" value="1"/>
</dbReference>